<protein>
    <recommendedName>
        <fullName evidence="4">PPE family protein</fullName>
    </recommendedName>
</protein>
<feature type="compositionally biased region" description="Low complexity" evidence="1">
    <location>
        <begin position="345"/>
        <end position="361"/>
    </location>
</feature>
<name>A0ABW4FRD9_9PSEU</name>
<dbReference type="SUPFAM" id="SSF140459">
    <property type="entry name" value="PE/PPE dimer-like"/>
    <property type="match status" value="1"/>
</dbReference>
<dbReference type="EMBL" id="JBHUCP010000018">
    <property type="protein sequence ID" value="MFD1532514.1"/>
    <property type="molecule type" value="Genomic_DNA"/>
</dbReference>
<feature type="compositionally biased region" description="Pro residues" evidence="1">
    <location>
        <begin position="216"/>
        <end position="230"/>
    </location>
</feature>
<keyword evidence="3" id="KW-1185">Reference proteome</keyword>
<sequence>MASDYLTTGVPFEAMPLAEIRDPVLAGPGHGPIEAAVDTYRQLADRLQAAGDAVRSALLAAQAAHEGAAGEASARHISAVIAPGDVGAAQARLAARALEDQATYHVRARNELGALRPEDLSPNYAIGVRQPVPDLRKERLHEEAVAAATVYQDTTNHNLTSAFQPFQPPEPVTVGLAAAPAPVAGGSAAGAPAGAIGSGTPAGVVPPAVPPPVAPALPVAPVPGTPPPTRDAPRTDPAGTAPVRTPPPGGSGPGGTPSVRPPGTPGAPVTEPQAVPRLPGGRGGPVPPRADDEILRDVPPPPVGDGLISGGRSWPRVAAPEPVGRVPLVPGEVAPPRGAVESGQPRPGAPAEPARPASAPRPAVPPGYGHMPFMGAPMGAARDEERGRPSWLVEDDPEAVWFGDLPPHVDPVIGPDNRV</sequence>
<accession>A0ABW4FRD9</accession>
<evidence type="ECO:0008006" key="4">
    <source>
        <dbReference type="Google" id="ProtNLM"/>
    </source>
</evidence>
<organism evidence="2 3">
    <name type="scientific">Pseudonocardia aurantiaca</name>
    <dbReference type="NCBI Taxonomy" id="75290"/>
    <lineage>
        <taxon>Bacteria</taxon>
        <taxon>Bacillati</taxon>
        <taxon>Actinomycetota</taxon>
        <taxon>Actinomycetes</taxon>
        <taxon>Pseudonocardiales</taxon>
        <taxon>Pseudonocardiaceae</taxon>
        <taxon>Pseudonocardia</taxon>
    </lineage>
</organism>
<evidence type="ECO:0000256" key="1">
    <source>
        <dbReference type="SAM" id="MobiDB-lite"/>
    </source>
</evidence>
<evidence type="ECO:0000313" key="2">
    <source>
        <dbReference type="EMBL" id="MFD1532514.1"/>
    </source>
</evidence>
<comment type="caution">
    <text evidence="2">The sequence shown here is derived from an EMBL/GenBank/DDBJ whole genome shotgun (WGS) entry which is preliminary data.</text>
</comment>
<gene>
    <name evidence="2" type="ORF">ACFSCY_24110</name>
</gene>
<feature type="region of interest" description="Disordered" evidence="1">
    <location>
        <begin position="216"/>
        <end position="390"/>
    </location>
</feature>
<feature type="region of interest" description="Disordered" evidence="1">
    <location>
        <begin position="400"/>
        <end position="419"/>
    </location>
</feature>
<reference evidence="3" key="1">
    <citation type="journal article" date="2019" name="Int. J. Syst. Evol. Microbiol.">
        <title>The Global Catalogue of Microorganisms (GCM) 10K type strain sequencing project: providing services to taxonomists for standard genome sequencing and annotation.</title>
        <authorList>
            <consortium name="The Broad Institute Genomics Platform"/>
            <consortium name="The Broad Institute Genome Sequencing Center for Infectious Disease"/>
            <person name="Wu L."/>
            <person name="Ma J."/>
        </authorList>
    </citation>
    <scope>NUCLEOTIDE SEQUENCE [LARGE SCALE GENOMIC DNA]</scope>
    <source>
        <strain evidence="3">JCM 12165</strain>
    </source>
</reference>
<dbReference type="RefSeq" id="WP_343986286.1">
    <property type="nucleotide sequence ID" value="NZ_BAAAJG010000027.1"/>
</dbReference>
<dbReference type="Gene3D" id="1.20.1260.20">
    <property type="entry name" value="PPE superfamily"/>
    <property type="match status" value="1"/>
</dbReference>
<evidence type="ECO:0000313" key="3">
    <source>
        <dbReference type="Proteomes" id="UP001597145"/>
    </source>
</evidence>
<dbReference type="InterPro" id="IPR038332">
    <property type="entry name" value="PPE_sf"/>
</dbReference>
<dbReference type="Proteomes" id="UP001597145">
    <property type="component" value="Unassembled WGS sequence"/>
</dbReference>
<proteinExistence type="predicted"/>